<protein>
    <submittedName>
        <fullName evidence="1">Uncharacterized protein</fullName>
    </submittedName>
</protein>
<dbReference type="EMBL" id="LUEZ02000048">
    <property type="protein sequence ID" value="RDB23069.1"/>
    <property type="molecule type" value="Genomic_DNA"/>
</dbReference>
<dbReference type="Proteomes" id="UP000076154">
    <property type="component" value="Unassembled WGS sequence"/>
</dbReference>
<organism evidence="1 2">
    <name type="scientific">Hypsizygus marmoreus</name>
    <name type="common">White beech mushroom</name>
    <name type="synonym">Agaricus marmoreus</name>
    <dbReference type="NCBI Taxonomy" id="39966"/>
    <lineage>
        <taxon>Eukaryota</taxon>
        <taxon>Fungi</taxon>
        <taxon>Dikarya</taxon>
        <taxon>Basidiomycota</taxon>
        <taxon>Agaricomycotina</taxon>
        <taxon>Agaricomycetes</taxon>
        <taxon>Agaricomycetidae</taxon>
        <taxon>Agaricales</taxon>
        <taxon>Tricholomatineae</taxon>
        <taxon>Lyophyllaceae</taxon>
        <taxon>Hypsizygus</taxon>
    </lineage>
</organism>
<reference evidence="1" key="1">
    <citation type="submission" date="2018-04" db="EMBL/GenBank/DDBJ databases">
        <title>Whole genome sequencing of Hypsizygus marmoreus.</title>
        <authorList>
            <person name="Choi I.-G."/>
            <person name="Min B."/>
            <person name="Kim J.-G."/>
            <person name="Kim S."/>
            <person name="Oh Y.-L."/>
            <person name="Kong W.-S."/>
            <person name="Park H."/>
            <person name="Jeong J."/>
            <person name="Song E.-S."/>
        </authorList>
    </citation>
    <scope>NUCLEOTIDE SEQUENCE [LARGE SCALE GENOMIC DNA]</scope>
    <source>
        <strain evidence="1">51987-8</strain>
    </source>
</reference>
<dbReference type="AlphaFoldDB" id="A0A369JLI5"/>
<dbReference type="InParanoid" id="A0A369JLI5"/>
<evidence type="ECO:0000313" key="2">
    <source>
        <dbReference type="Proteomes" id="UP000076154"/>
    </source>
</evidence>
<gene>
    <name evidence="1" type="ORF">Hypma_009871</name>
</gene>
<name>A0A369JLI5_HYPMA</name>
<accession>A0A369JLI5</accession>
<evidence type="ECO:0000313" key="1">
    <source>
        <dbReference type="EMBL" id="RDB23069.1"/>
    </source>
</evidence>
<keyword evidence="2" id="KW-1185">Reference proteome</keyword>
<comment type="caution">
    <text evidence="1">The sequence shown here is derived from an EMBL/GenBank/DDBJ whole genome shotgun (WGS) entry which is preliminary data.</text>
</comment>
<proteinExistence type="predicted"/>
<sequence length="129" mass="13695">MKKALLPFLHQHRFSVLIWSILAHASSLRTIAVKFPAARFVDSRIAGSISSNDSSDSSRATVNICSIFECLSSGRTAKKLDAHLNTASTLGGFTQPSSPTTAALDCHTATSIASSFLPTLSPQPPEEPP</sequence>